<protein>
    <recommendedName>
        <fullName evidence="1">DUF1989 domain-containing protein</fullName>
    </recommendedName>
</protein>
<reference evidence="2 3" key="1">
    <citation type="journal article" date="2015" name="Genome Announc.">
        <title>Draft Genome Sequence and Gene Annotation of the Entomopathogenic Fungus Verticillium hemipterigenum.</title>
        <authorList>
            <person name="Horn F."/>
            <person name="Habel A."/>
            <person name="Scharf D.H."/>
            <person name="Dworschak J."/>
            <person name="Brakhage A.A."/>
            <person name="Guthke R."/>
            <person name="Hertweck C."/>
            <person name="Linde J."/>
        </authorList>
    </citation>
    <scope>NUCLEOTIDE SEQUENCE [LARGE SCALE GENOMIC DNA]</scope>
</reference>
<dbReference type="Proteomes" id="UP000039046">
    <property type="component" value="Unassembled WGS sequence"/>
</dbReference>
<dbReference type="HOGENOM" id="CLU_079904_1_1_1"/>
<keyword evidence="3" id="KW-1185">Reference proteome</keyword>
<sequence>MPPTTISARTGGYAALKKGQKMKLINPTGTQVIDFWAFAFPQQSIADIPTSFIVDDNKTIANRYDMTKSFPFVSGVQYFSASRTRSILSKLVPSAVTKDVLYTNKSLPMFTLIEDTTTGIHDTLFGCCDRFRYQNLGVGHYEHESCSENMHLALEEAADDGLFEPGTISTEWTPDPFNVFMNVPITTGLGRESGGGRIECVPPACNAGEYIVLRAELDCVAVMSACPNDVIVGVNTGRCERIEYEILD</sequence>
<dbReference type="Pfam" id="PF09347">
    <property type="entry name" value="DUF1989"/>
    <property type="match status" value="1"/>
</dbReference>
<evidence type="ECO:0000259" key="1">
    <source>
        <dbReference type="Pfam" id="PF09347"/>
    </source>
</evidence>
<proteinExistence type="predicted"/>
<evidence type="ECO:0000313" key="3">
    <source>
        <dbReference type="Proteomes" id="UP000039046"/>
    </source>
</evidence>
<feature type="domain" description="DUF1989" evidence="1">
    <location>
        <begin position="78"/>
        <end position="220"/>
    </location>
</feature>
<name>A0A0A1T9S0_9HYPO</name>
<accession>A0A0A1T9S0</accession>
<gene>
    <name evidence="2" type="ORF">VHEMI03064</name>
</gene>
<dbReference type="AlphaFoldDB" id="A0A0A1T9S0"/>
<evidence type="ECO:0000313" key="2">
    <source>
        <dbReference type="EMBL" id="CEJ83032.1"/>
    </source>
</evidence>
<organism evidence="2 3">
    <name type="scientific">[Torrubiella] hemipterigena</name>
    <dbReference type="NCBI Taxonomy" id="1531966"/>
    <lineage>
        <taxon>Eukaryota</taxon>
        <taxon>Fungi</taxon>
        <taxon>Dikarya</taxon>
        <taxon>Ascomycota</taxon>
        <taxon>Pezizomycotina</taxon>
        <taxon>Sordariomycetes</taxon>
        <taxon>Hypocreomycetidae</taxon>
        <taxon>Hypocreales</taxon>
        <taxon>Clavicipitaceae</taxon>
        <taxon>Clavicipitaceae incertae sedis</taxon>
        <taxon>'Torrubiella' clade</taxon>
    </lineage>
</organism>
<dbReference type="OrthoDB" id="504708at2759"/>
<dbReference type="STRING" id="1531966.A0A0A1T9S0"/>
<dbReference type="PANTHER" id="PTHR31527">
    <property type="entry name" value="RE64534P"/>
    <property type="match status" value="1"/>
</dbReference>
<dbReference type="EMBL" id="CDHN01000001">
    <property type="protein sequence ID" value="CEJ83032.1"/>
    <property type="molecule type" value="Genomic_DNA"/>
</dbReference>
<dbReference type="InterPro" id="IPR018959">
    <property type="entry name" value="DUF1989"/>
</dbReference>
<dbReference type="PANTHER" id="PTHR31527:SF0">
    <property type="entry name" value="RE64534P"/>
    <property type="match status" value="1"/>
</dbReference>